<organism evidence="2">
    <name type="scientific">Colletotrichum fructicola (strain Nara gc5)</name>
    <name type="common">Anthracnose fungus</name>
    <name type="synonym">Colletotrichum gloeosporioides (strain Nara gc5)</name>
    <dbReference type="NCBI Taxonomy" id="1213859"/>
    <lineage>
        <taxon>Eukaryota</taxon>
        <taxon>Fungi</taxon>
        <taxon>Dikarya</taxon>
        <taxon>Ascomycota</taxon>
        <taxon>Pezizomycotina</taxon>
        <taxon>Sordariomycetes</taxon>
        <taxon>Hypocreomycetidae</taxon>
        <taxon>Glomerellales</taxon>
        <taxon>Glomerellaceae</taxon>
        <taxon>Colletotrichum</taxon>
        <taxon>Colletotrichum gloeosporioides species complex</taxon>
    </lineage>
</organism>
<dbReference type="EMBL" id="KB020484">
    <property type="protein sequence ID" value="ELA37256.1"/>
    <property type="molecule type" value="Genomic_DNA"/>
</dbReference>
<dbReference type="HOGENOM" id="CLU_1722235_0_0_1"/>
<evidence type="ECO:0000256" key="1">
    <source>
        <dbReference type="SAM" id="MobiDB-lite"/>
    </source>
</evidence>
<dbReference type="AlphaFoldDB" id="L2GG56"/>
<feature type="region of interest" description="Disordered" evidence="1">
    <location>
        <begin position="81"/>
        <end position="101"/>
    </location>
</feature>
<proteinExistence type="predicted"/>
<gene>
    <name evidence="2" type="ORF">CGGC5_3343</name>
</gene>
<dbReference type="STRING" id="1213859.L2GG56"/>
<name>L2GG56_COLFN</name>
<accession>L2GG56</accession>
<sequence length="152" mass="16080">MRGRAADLAALTTETYLLAKTAAQGYLEAAAKLTIYLVAVFSGNVSQAGNMALLVLLLGTAGRNGFMEGVKGKGRVARVWNGSGDEGPRTATVGSGGGTALPGRRRDFDAFVQGQRPPRRETEDAVEWGSQQSQVGTVVRDPYPFEGSVEYI</sequence>
<protein>
    <submittedName>
        <fullName evidence="2">Uncharacterized protein</fullName>
    </submittedName>
</protein>
<evidence type="ECO:0000313" key="2">
    <source>
        <dbReference type="EMBL" id="ELA37256.1"/>
    </source>
</evidence>
<reference evidence="2" key="1">
    <citation type="submission" date="2012-08" db="EMBL/GenBank/DDBJ databases">
        <title>Genome analysis of Colletotrichum orbiculare and Colletotrichum fructicola.</title>
        <authorList>
            <person name="Gan P.H.P."/>
            <person name="Ikeda K."/>
            <person name="Irieda H."/>
            <person name="Narusaka M."/>
            <person name="O'Connell R.J."/>
            <person name="Narusaka Y."/>
            <person name="Takano Y."/>
            <person name="Kubo Y."/>
            <person name="Shirasu K."/>
        </authorList>
    </citation>
    <scope>NUCLEOTIDE SEQUENCE</scope>
    <source>
        <strain evidence="2">Nara gc5</strain>
    </source>
</reference>